<dbReference type="PROSITE" id="PS50222">
    <property type="entry name" value="EF_HAND_2"/>
    <property type="match status" value="1"/>
</dbReference>
<reference evidence="4" key="1">
    <citation type="journal article" date="2019" name="Int. J. Syst. Evol. Microbiol.">
        <title>The Global Catalogue of Microorganisms (GCM) 10K type strain sequencing project: providing services to taxonomists for standard genome sequencing and annotation.</title>
        <authorList>
            <consortium name="The Broad Institute Genomics Platform"/>
            <consortium name="The Broad Institute Genome Sequencing Center for Infectious Disease"/>
            <person name="Wu L."/>
            <person name="Ma J."/>
        </authorList>
    </citation>
    <scope>NUCLEOTIDE SEQUENCE [LARGE SCALE GENOMIC DNA]</scope>
    <source>
        <strain evidence="4">CGMCC 1.10188</strain>
    </source>
</reference>
<dbReference type="SUPFAM" id="SSF47473">
    <property type="entry name" value="EF-hand"/>
    <property type="match status" value="1"/>
</dbReference>
<feature type="domain" description="EF-hand" evidence="2">
    <location>
        <begin position="172"/>
        <end position="207"/>
    </location>
</feature>
<gene>
    <name evidence="3" type="ORF">GCM10011505_21570</name>
</gene>
<dbReference type="RefSeq" id="WP_188577643.1">
    <property type="nucleotide sequence ID" value="NZ_BMDZ01000021.1"/>
</dbReference>
<dbReference type="InterPro" id="IPR011992">
    <property type="entry name" value="EF-hand-dom_pair"/>
</dbReference>
<proteinExistence type="predicted"/>
<evidence type="ECO:0000256" key="1">
    <source>
        <dbReference type="SAM" id="SignalP"/>
    </source>
</evidence>
<evidence type="ECO:0000259" key="2">
    <source>
        <dbReference type="PROSITE" id="PS50222"/>
    </source>
</evidence>
<organism evidence="3 4">
    <name type="scientific">Tistrella bauzanensis</name>
    <dbReference type="NCBI Taxonomy" id="657419"/>
    <lineage>
        <taxon>Bacteria</taxon>
        <taxon>Pseudomonadati</taxon>
        <taxon>Pseudomonadota</taxon>
        <taxon>Alphaproteobacteria</taxon>
        <taxon>Geminicoccales</taxon>
        <taxon>Geminicoccaceae</taxon>
        <taxon>Tistrella</taxon>
    </lineage>
</organism>
<keyword evidence="1" id="KW-0732">Signal</keyword>
<evidence type="ECO:0000313" key="4">
    <source>
        <dbReference type="Proteomes" id="UP000603352"/>
    </source>
</evidence>
<sequence>MPHLTPLRAAAQRVAMVSGLTAIAALGACAQQTGSQPLSGGSAPTVSATAPAAGAARVPVMISVVHGGQPVSGATCLIGNDRGQVRVTPPAVAEVPVSAAPLRVACSAAGLVQASTLVLAPGPASDTVLAAPLLAWGPQPASAATTTAATGYPGQVIVPLARLDAVAAAAQRGSSLIDAGFAAADSDGDGRVSRAEYDTALATLAGAGLTPPATAFTGADSDGDGSLTLTEARVLGR</sequence>
<name>A0ABQ1II83_9PROT</name>
<dbReference type="InterPro" id="IPR002048">
    <property type="entry name" value="EF_hand_dom"/>
</dbReference>
<feature type="signal peptide" evidence="1">
    <location>
        <begin position="1"/>
        <end position="30"/>
    </location>
</feature>
<protein>
    <recommendedName>
        <fullName evidence="2">EF-hand domain-containing protein</fullName>
    </recommendedName>
</protein>
<dbReference type="Proteomes" id="UP000603352">
    <property type="component" value="Unassembled WGS sequence"/>
</dbReference>
<dbReference type="Pfam" id="PF13202">
    <property type="entry name" value="EF-hand_5"/>
    <property type="match status" value="1"/>
</dbReference>
<accession>A0ABQ1II83</accession>
<evidence type="ECO:0000313" key="3">
    <source>
        <dbReference type="EMBL" id="GGB39698.1"/>
    </source>
</evidence>
<dbReference type="EMBL" id="BMDZ01000021">
    <property type="protein sequence ID" value="GGB39698.1"/>
    <property type="molecule type" value="Genomic_DNA"/>
</dbReference>
<dbReference type="PROSITE" id="PS00018">
    <property type="entry name" value="EF_HAND_1"/>
    <property type="match status" value="1"/>
</dbReference>
<comment type="caution">
    <text evidence="3">The sequence shown here is derived from an EMBL/GenBank/DDBJ whole genome shotgun (WGS) entry which is preliminary data.</text>
</comment>
<feature type="chain" id="PRO_5047050635" description="EF-hand domain-containing protein" evidence="1">
    <location>
        <begin position="31"/>
        <end position="237"/>
    </location>
</feature>
<keyword evidence="4" id="KW-1185">Reference proteome</keyword>
<dbReference type="InterPro" id="IPR018247">
    <property type="entry name" value="EF_Hand_1_Ca_BS"/>
</dbReference>
<dbReference type="Gene3D" id="1.10.238.10">
    <property type="entry name" value="EF-hand"/>
    <property type="match status" value="1"/>
</dbReference>